<dbReference type="InterPro" id="IPR017916">
    <property type="entry name" value="SB_dom"/>
</dbReference>
<accession>A0A1Y2E4C4</accession>
<proteinExistence type="inferred from homology"/>
<reference evidence="12 13" key="1">
    <citation type="submission" date="2016-08" db="EMBL/GenBank/DDBJ databases">
        <title>A Parts List for Fungal Cellulosomes Revealed by Comparative Genomics.</title>
        <authorList>
            <consortium name="DOE Joint Genome Institute"/>
            <person name="Haitjema C.H."/>
            <person name="Gilmore S.P."/>
            <person name="Henske J.K."/>
            <person name="Solomon K.V."/>
            <person name="De Groot R."/>
            <person name="Kuo A."/>
            <person name="Mondo S.J."/>
            <person name="Salamov A.A."/>
            <person name="Labutti K."/>
            <person name="Zhao Z."/>
            <person name="Chiniquy J."/>
            <person name="Barry K."/>
            <person name="Brewer H.M."/>
            <person name="Purvine S.O."/>
            <person name="Wright A.T."/>
            <person name="Boxma B."/>
            <person name="Van Alen T."/>
            <person name="Hackstein J.H."/>
            <person name="Baker S.E."/>
            <person name="Grigoriev I.V."/>
            <person name="O'Malley M.A."/>
        </authorList>
    </citation>
    <scope>NUCLEOTIDE SEQUENCE [LARGE SCALE GENOMIC DNA]</scope>
    <source>
        <strain evidence="12 13">G1</strain>
    </source>
</reference>
<evidence type="ECO:0000259" key="10">
    <source>
        <dbReference type="PROSITE" id="PS51312"/>
    </source>
</evidence>
<evidence type="ECO:0000256" key="5">
    <source>
        <dbReference type="ARBA" id="ARBA00022927"/>
    </source>
</evidence>
<dbReference type="SUPFAM" id="SSF54495">
    <property type="entry name" value="UBC-like"/>
    <property type="match status" value="1"/>
</dbReference>
<evidence type="ECO:0000259" key="11">
    <source>
        <dbReference type="PROSITE" id="PS51322"/>
    </source>
</evidence>
<evidence type="ECO:0000256" key="8">
    <source>
        <dbReference type="SAM" id="Coils"/>
    </source>
</evidence>
<comment type="caution">
    <text evidence="12">The sequence shown here is derived from an EMBL/GenBank/DDBJ whole genome shotgun (WGS) entry which is preliminary data.</text>
</comment>
<evidence type="ECO:0000256" key="3">
    <source>
        <dbReference type="ARBA" id="ARBA00022448"/>
    </source>
</evidence>
<organism evidence="12 13">
    <name type="scientific">Neocallimastix californiae</name>
    <dbReference type="NCBI Taxonomy" id="1754190"/>
    <lineage>
        <taxon>Eukaryota</taxon>
        <taxon>Fungi</taxon>
        <taxon>Fungi incertae sedis</taxon>
        <taxon>Chytridiomycota</taxon>
        <taxon>Chytridiomycota incertae sedis</taxon>
        <taxon>Neocallimastigomycetes</taxon>
        <taxon>Neocallimastigales</taxon>
        <taxon>Neocallimastigaceae</taxon>
        <taxon>Neocallimastix</taxon>
    </lineage>
</organism>
<dbReference type="InterPro" id="IPR052070">
    <property type="entry name" value="ESCRT-I_UEV_domain"/>
</dbReference>
<dbReference type="Gene3D" id="6.10.250.370">
    <property type="match status" value="1"/>
</dbReference>
<comment type="similarity">
    <text evidence="2">Belongs to the ubiquitin-conjugating enzyme family. UEV subfamily.</text>
</comment>
<dbReference type="PANTHER" id="PTHR23306">
    <property type="entry name" value="TUMOR SUSCEPTIBILITY GENE 101 PROTEIN-RELATED"/>
    <property type="match status" value="1"/>
</dbReference>
<dbReference type="GO" id="GO:0043162">
    <property type="term" value="P:ubiquitin-dependent protein catabolic process via the multivesicular body sorting pathway"/>
    <property type="evidence" value="ECO:0007669"/>
    <property type="project" value="UniProtKB-ARBA"/>
</dbReference>
<dbReference type="STRING" id="1754190.A0A1Y2E4C4"/>
<dbReference type="EMBL" id="MCOG01000051">
    <property type="protein sequence ID" value="ORY65715.1"/>
    <property type="molecule type" value="Genomic_DNA"/>
</dbReference>
<dbReference type="GO" id="GO:0072666">
    <property type="term" value="P:establishment of protein localization to vacuole"/>
    <property type="evidence" value="ECO:0007669"/>
    <property type="project" value="UniProtKB-ARBA"/>
</dbReference>
<keyword evidence="5 7" id="KW-0653">Protein transport</keyword>
<dbReference type="Gene3D" id="3.10.110.10">
    <property type="entry name" value="Ubiquitin Conjugating Enzyme"/>
    <property type="match status" value="1"/>
</dbReference>
<keyword evidence="13" id="KW-1185">Reference proteome</keyword>
<dbReference type="Pfam" id="PF05743">
    <property type="entry name" value="UEV"/>
    <property type="match status" value="1"/>
</dbReference>
<dbReference type="Proteomes" id="UP000193920">
    <property type="component" value="Unassembled WGS sequence"/>
</dbReference>
<evidence type="ECO:0000256" key="9">
    <source>
        <dbReference type="SAM" id="MobiDB-lite"/>
    </source>
</evidence>
<keyword evidence="4" id="KW-0967">Endosome</keyword>
<gene>
    <name evidence="12" type="ORF">LY90DRAFT_504861</name>
</gene>
<keyword evidence="6 8" id="KW-0175">Coiled coil</keyword>
<dbReference type="PROSITE" id="PS51312">
    <property type="entry name" value="SB"/>
    <property type="match status" value="1"/>
</dbReference>
<dbReference type="CDD" id="cd11685">
    <property type="entry name" value="UEV_TSG101-like"/>
    <property type="match status" value="1"/>
</dbReference>
<dbReference type="OrthoDB" id="306304at2759"/>
<dbReference type="GO" id="GO:0000813">
    <property type="term" value="C:ESCRT I complex"/>
    <property type="evidence" value="ECO:0007669"/>
    <property type="project" value="TreeGrafter"/>
</dbReference>
<feature type="region of interest" description="Disordered" evidence="9">
    <location>
        <begin position="206"/>
        <end position="226"/>
    </location>
</feature>
<evidence type="ECO:0000313" key="13">
    <source>
        <dbReference type="Proteomes" id="UP000193920"/>
    </source>
</evidence>
<sequence length="385" mass="43989">MHPETANWLQQVLISSNYSNRDRIYDEFDEVLSQYNGLNPKFDKHVFRGCFYNLLGMIGVIPVTYRNVTYNIPIGIWVMYDYPLTPPEFVVMPTENMKIVVGKHVKPDGVITHPYLDTYASRPQNRMIEFISILRKIFSTETPVVSVKQPVKSSQTSNSFSMPQPVSMSMPRPNTFMYNTPTTTTATTNNVSYNYSYPSTSQPSYSLGGSGSLANSSNSLNRSNNSKASVLNEVKDKIKKDIETINKDLKSQIDVLLDENKKLLENEMKISNSMNLFEGEMLKIKSNITIFQGKNKEIAVKIEQLKNKKEINPDDILQLTPLMNQLVDTIAEESAIEDMIYYLGKALTSEQIDLSYYLKHIRALSREQFLKKVLIKKIRVQAQLM</sequence>
<dbReference type="Gene3D" id="6.10.140.820">
    <property type="match status" value="1"/>
</dbReference>
<keyword evidence="3 7" id="KW-0813">Transport</keyword>
<dbReference type="AlphaFoldDB" id="A0A1Y2E4C4"/>
<evidence type="ECO:0000256" key="6">
    <source>
        <dbReference type="ARBA" id="ARBA00023054"/>
    </source>
</evidence>
<name>A0A1Y2E4C4_9FUNG</name>
<evidence type="ECO:0000313" key="12">
    <source>
        <dbReference type="EMBL" id="ORY65715.1"/>
    </source>
</evidence>
<evidence type="ECO:0000256" key="2">
    <source>
        <dbReference type="ARBA" id="ARBA00009594"/>
    </source>
</evidence>
<evidence type="ECO:0000256" key="7">
    <source>
        <dbReference type="PROSITE-ProRule" id="PRU00644"/>
    </source>
</evidence>
<dbReference type="PROSITE" id="PS51322">
    <property type="entry name" value="UEV"/>
    <property type="match status" value="1"/>
</dbReference>
<dbReference type="GO" id="GO:0043130">
    <property type="term" value="F:ubiquitin binding"/>
    <property type="evidence" value="ECO:0007669"/>
    <property type="project" value="TreeGrafter"/>
</dbReference>
<dbReference type="SUPFAM" id="SSF140111">
    <property type="entry name" value="Endosomal sorting complex assembly domain"/>
    <property type="match status" value="1"/>
</dbReference>
<dbReference type="PANTHER" id="PTHR23306:SF3">
    <property type="entry name" value="TUMOR SUPPRESSOR PROTEIN 101"/>
    <property type="match status" value="1"/>
</dbReference>
<feature type="coiled-coil region" evidence="8">
    <location>
        <begin position="239"/>
        <end position="266"/>
    </location>
</feature>
<evidence type="ECO:0000256" key="4">
    <source>
        <dbReference type="ARBA" id="ARBA00022753"/>
    </source>
</evidence>
<protein>
    <submittedName>
        <fullName evidence="12">UEV-domain-containing protein</fullName>
    </submittedName>
</protein>
<dbReference type="InterPro" id="IPR008883">
    <property type="entry name" value="UEV_N"/>
</dbReference>
<comment type="subcellular location">
    <subcellularLocation>
        <location evidence="1">Endosome</location>
    </subcellularLocation>
</comment>
<dbReference type="InterPro" id="IPR016135">
    <property type="entry name" value="UBQ-conjugating_enzyme/RWD"/>
</dbReference>
<evidence type="ECO:0000256" key="1">
    <source>
        <dbReference type="ARBA" id="ARBA00004177"/>
    </source>
</evidence>
<dbReference type="Pfam" id="PF09454">
    <property type="entry name" value="Vps23_core"/>
    <property type="match status" value="1"/>
</dbReference>
<feature type="domain" description="UEV" evidence="11">
    <location>
        <begin position="5"/>
        <end position="148"/>
    </location>
</feature>
<dbReference type="GO" id="GO:0015031">
    <property type="term" value="P:protein transport"/>
    <property type="evidence" value="ECO:0007669"/>
    <property type="project" value="UniProtKB-UniRule"/>
</dbReference>
<feature type="domain" description="SB" evidence="10">
    <location>
        <begin position="320"/>
        <end position="385"/>
    </location>
</feature>
<dbReference type="InterPro" id="IPR037202">
    <property type="entry name" value="ESCRT_assembly_dom"/>
</dbReference>